<proteinExistence type="predicted"/>
<feature type="domain" description="Major facilitator superfamily (MFS) profile" evidence="7">
    <location>
        <begin position="35"/>
        <end position="504"/>
    </location>
</feature>
<dbReference type="InterPro" id="IPR020846">
    <property type="entry name" value="MFS_dom"/>
</dbReference>
<dbReference type="Gene3D" id="1.20.1250.20">
    <property type="entry name" value="MFS general substrate transporter like domains"/>
    <property type="match status" value="1"/>
</dbReference>
<protein>
    <recommendedName>
        <fullName evidence="7">Major facilitator superfamily (MFS) profile domain-containing protein</fullName>
    </recommendedName>
</protein>
<dbReference type="PROSITE" id="PS00217">
    <property type="entry name" value="SUGAR_TRANSPORT_2"/>
    <property type="match status" value="1"/>
</dbReference>
<dbReference type="AlphaFoldDB" id="A0A9P0A0H8"/>
<keyword evidence="3 6" id="KW-1133">Transmembrane helix</keyword>
<accession>A0A9P0A0H8</accession>
<feature type="transmembrane region" description="Helical" evidence="6">
    <location>
        <begin position="380"/>
        <end position="401"/>
    </location>
</feature>
<organism evidence="8 9">
    <name type="scientific">Bemisia tabaci</name>
    <name type="common">Sweetpotato whitefly</name>
    <name type="synonym">Aleurodes tabaci</name>
    <dbReference type="NCBI Taxonomy" id="7038"/>
    <lineage>
        <taxon>Eukaryota</taxon>
        <taxon>Metazoa</taxon>
        <taxon>Ecdysozoa</taxon>
        <taxon>Arthropoda</taxon>
        <taxon>Hexapoda</taxon>
        <taxon>Insecta</taxon>
        <taxon>Pterygota</taxon>
        <taxon>Neoptera</taxon>
        <taxon>Paraneoptera</taxon>
        <taxon>Hemiptera</taxon>
        <taxon>Sternorrhyncha</taxon>
        <taxon>Aleyrodoidea</taxon>
        <taxon>Aleyrodidae</taxon>
        <taxon>Aleyrodinae</taxon>
        <taxon>Bemisia</taxon>
    </lineage>
</organism>
<gene>
    <name evidence="8" type="ORF">BEMITA_LOCUS2674</name>
</gene>
<keyword evidence="2 6" id="KW-0812">Transmembrane</keyword>
<dbReference type="Proteomes" id="UP001152759">
    <property type="component" value="Chromosome 10"/>
</dbReference>
<feature type="transmembrane region" description="Helical" evidence="6">
    <location>
        <begin position="482"/>
        <end position="500"/>
    </location>
</feature>
<dbReference type="PROSITE" id="PS50850">
    <property type="entry name" value="MFS"/>
    <property type="match status" value="1"/>
</dbReference>
<dbReference type="InterPro" id="IPR050549">
    <property type="entry name" value="MFS_Trehalose_Transporter"/>
</dbReference>
<comment type="subcellular location">
    <subcellularLocation>
        <location evidence="1">Membrane</location>
        <topology evidence="1">Multi-pass membrane protein</topology>
    </subcellularLocation>
</comment>
<feature type="transmembrane region" description="Helical" evidence="6">
    <location>
        <begin position="107"/>
        <end position="125"/>
    </location>
</feature>
<name>A0A9P0A0H8_BEMTA</name>
<dbReference type="Pfam" id="PF00083">
    <property type="entry name" value="Sugar_tr"/>
    <property type="match status" value="1"/>
</dbReference>
<dbReference type="GO" id="GO:0016020">
    <property type="term" value="C:membrane"/>
    <property type="evidence" value="ECO:0007669"/>
    <property type="project" value="UniProtKB-SubCell"/>
</dbReference>
<dbReference type="InterPro" id="IPR005829">
    <property type="entry name" value="Sugar_transporter_CS"/>
</dbReference>
<evidence type="ECO:0000256" key="6">
    <source>
        <dbReference type="SAM" id="Phobius"/>
    </source>
</evidence>
<feature type="transmembrane region" description="Helical" evidence="6">
    <location>
        <begin position="131"/>
        <end position="153"/>
    </location>
</feature>
<evidence type="ECO:0000313" key="9">
    <source>
        <dbReference type="Proteomes" id="UP001152759"/>
    </source>
</evidence>
<dbReference type="PANTHER" id="PTHR48021">
    <property type="match status" value="1"/>
</dbReference>
<dbReference type="EMBL" id="OU963871">
    <property type="protein sequence ID" value="CAH0383210.1"/>
    <property type="molecule type" value="Genomic_DNA"/>
</dbReference>
<feature type="transmembrane region" description="Helical" evidence="6">
    <location>
        <begin position="352"/>
        <end position="373"/>
    </location>
</feature>
<keyword evidence="4 6" id="KW-0472">Membrane</keyword>
<dbReference type="SUPFAM" id="SSF103473">
    <property type="entry name" value="MFS general substrate transporter"/>
    <property type="match status" value="1"/>
</dbReference>
<dbReference type="InterPro" id="IPR036259">
    <property type="entry name" value="MFS_trans_sf"/>
</dbReference>
<dbReference type="PANTHER" id="PTHR48021:SF39">
    <property type="entry name" value="MAJOR FACILITATOR SUPERFAMILY (MFS) PROFILE DOMAIN-CONTAINING PROTEIN"/>
    <property type="match status" value="1"/>
</dbReference>
<feature type="transmembrane region" description="Helical" evidence="6">
    <location>
        <begin position="314"/>
        <end position="332"/>
    </location>
</feature>
<sequence length="541" mass="61547">MHNPAEQFTFLDVPEQDVKDHFQYANAKKSAWAQILASLMQNWLFIEIGLELVMPTVILGSLHNNPAEPLNMNDDQASWFGSIPDFCFPIGSLTSGLLQDKFGRKGAMMLVNIPIFMGWMILYFAESIHALYVVSVIMGLCTGLAEAPLYAYIGEIGEPRLRGTLSTTSTSCFSIGEYDDVVEQSTAHTHPGHSSLPQEKFYLWRQACRVCCSQAAGRRYEQRELPESPTWLILRGRLDEAKKSLCWLRGWVSSAEVEPEFLSLVKYTVKSARLSRENSAYSSLPIKEGEPVAKRGGFLKEQLKELTNKRTFRPLRLMFIVFIITDIAWVYGIKPYFVKELRMLESPIDPNLALMVFYGMTFTGAMVNVVFLRRFGKRRIALFSHILAGICILSVGMYASFLQSLTQYPLRVWLPLMLWFIIKFLHGFSIITLPWQLVSEVFPPLGRGTATGLTAAWTHLVMSFLTKTYLYMEAWLGFSGVMYLYGVCTMAGVVHHYFYLPETEGKTLEQIETYFTKNHDRSEKFSVGKPQRQRAQSGSPF</sequence>
<evidence type="ECO:0000256" key="5">
    <source>
        <dbReference type="SAM" id="MobiDB-lite"/>
    </source>
</evidence>
<feature type="transmembrane region" description="Helical" evidence="6">
    <location>
        <begin position="413"/>
        <end position="438"/>
    </location>
</feature>
<feature type="region of interest" description="Disordered" evidence="5">
    <location>
        <begin position="522"/>
        <end position="541"/>
    </location>
</feature>
<evidence type="ECO:0000256" key="2">
    <source>
        <dbReference type="ARBA" id="ARBA00022692"/>
    </source>
</evidence>
<evidence type="ECO:0000256" key="1">
    <source>
        <dbReference type="ARBA" id="ARBA00004141"/>
    </source>
</evidence>
<keyword evidence="9" id="KW-1185">Reference proteome</keyword>
<dbReference type="InterPro" id="IPR005828">
    <property type="entry name" value="MFS_sugar_transport-like"/>
</dbReference>
<evidence type="ECO:0000256" key="4">
    <source>
        <dbReference type="ARBA" id="ARBA00023136"/>
    </source>
</evidence>
<evidence type="ECO:0000256" key="3">
    <source>
        <dbReference type="ARBA" id="ARBA00022989"/>
    </source>
</evidence>
<dbReference type="GO" id="GO:0022857">
    <property type="term" value="F:transmembrane transporter activity"/>
    <property type="evidence" value="ECO:0007669"/>
    <property type="project" value="InterPro"/>
</dbReference>
<evidence type="ECO:0000313" key="8">
    <source>
        <dbReference type="EMBL" id="CAH0383210.1"/>
    </source>
</evidence>
<reference evidence="8" key="1">
    <citation type="submission" date="2021-12" db="EMBL/GenBank/DDBJ databases">
        <authorList>
            <person name="King R."/>
        </authorList>
    </citation>
    <scope>NUCLEOTIDE SEQUENCE</scope>
</reference>
<evidence type="ECO:0000259" key="7">
    <source>
        <dbReference type="PROSITE" id="PS50850"/>
    </source>
</evidence>